<accession>A0A0F9SVR4</accession>
<gene>
    <name evidence="1" type="ORF">LCGC14_0728080</name>
</gene>
<proteinExistence type="predicted"/>
<dbReference type="EMBL" id="LAZR01001676">
    <property type="protein sequence ID" value="KKN40976.1"/>
    <property type="molecule type" value="Genomic_DNA"/>
</dbReference>
<organism evidence="1">
    <name type="scientific">marine sediment metagenome</name>
    <dbReference type="NCBI Taxonomy" id="412755"/>
    <lineage>
        <taxon>unclassified sequences</taxon>
        <taxon>metagenomes</taxon>
        <taxon>ecological metagenomes</taxon>
    </lineage>
</organism>
<evidence type="ECO:0000313" key="1">
    <source>
        <dbReference type="EMBL" id="KKN40976.1"/>
    </source>
</evidence>
<dbReference type="AlphaFoldDB" id="A0A0F9SVR4"/>
<comment type="caution">
    <text evidence="1">The sequence shown here is derived from an EMBL/GenBank/DDBJ whole genome shotgun (WGS) entry which is preliminary data.</text>
</comment>
<sequence length="92" mass="10048">MIKILLTSLPDPAIRVVRPLPAAVWPNAGEFLALLDDTSIGATGDTLENAKENLADIVAAKFRLFSRKENVLSEHLQRQLRMLQGHLAMAGS</sequence>
<reference evidence="1" key="1">
    <citation type="journal article" date="2015" name="Nature">
        <title>Complex archaea that bridge the gap between prokaryotes and eukaryotes.</title>
        <authorList>
            <person name="Spang A."/>
            <person name="Saw J.H."/>
            <person name="Jorgensen S.L."/>
            <person name="Zaremba-Niedzwiedzka K."/>
            <person name="Martijn J."/>
            <person name="Lind A.E."/>
            <person name="van Eijk R."/>
            <person name="Schleper C."/>
            <person name="Guy L."/>
            <person name="Ettema T.J."/>
        </authorList>
    </citation>
    <scope>NUCLEOTIDE SEQUENCE</scope>
</reference>
<name>A0A0F9SVR4_9ZZZZ</name>
<protein>
    <submittedName>
        <fullName evidence="1">Uncharacterized protein</fullName>
    </submittedName>
</protein>